<dbReference type="PRINTS" id="PR00953">
    <property type="entry name" value="TYPE3IMRPROT"/>
</dbReference>
<reference evidence="8 9" key="1">
    <citation type="submission" date="2021-03" db="EMBL/GenBank/DDBJ databases">
        <title>The complete genome sequence of Acetobacter sacchari TBRC 11175.</title>
        <authorList>
            <person name="Charoenyingcharoen P."/>
            <person name="Yukphan P."/>
        </authorList>
    </citation>
    <scope>NUCLEOTIDE SEQUENCE [LARGE SCALE GENOMIC DNA]</scope>
    <source>
        <strain evidence="8 9">TBRC 11175</strain>
    </source>
</reference>
<dbReference type="PANTHER" id="PTHR30065">
    <property type="entry name" value="FLAGELLAR BIOSYNTHETIC PROTEIN FLIR"/>
    <property type="match status" value="1"/>
</dbReference>
<comment type="subcellular location">
    <subcellularLocation>
        <location evidence="1">Cell membrane</location>
        <topology evidence="1">Multi-pass membrane protein</topology>
    </subcellularLocation>
</comment>
<evidence type="ECO:0000256" key="5">
    <source>
        <dbReference type="ARBA" id="ARBA00022989"/>
    </source>
</evidence>
<comment type="similarity">
    <text evidence="2">Belongs to the FliR/MopE/SpaR family.</text>
</comment>
<dbReference type="EMBL" id="JAFVMF010000012">
    <property type="protein sequence ID" value="MBO1360492.1"/>
    <property type="molecule type" value="Genomic_DNA"/>
</dbReference>
<protein>
    <submittedName>
        <fullName evidence="8">Flagellar biosynthetic protein FliR</fullName>
    </submittedName>
</protein>
<feature type="transmembrane region" description="Helical" evidence="7">
    <location>
        <begin position="12"/>
        <end position="34"/>
    </location>
</feature>
<dbReference type="PANTHER" id="PTHR30065:SF1">
    <property type="entry name" value="SURFACE PRESENTATION OF ANTIGENS PROTEIN SPAR"/>
    <property type="match status" value="1"/>
</dbReference>
<feature type="transmembrane region" description="Helical" evidence="7">
    <location>
        <begin position="136"/>
        <end position="153"/>
    </location>
</feature>
<dbReference type="Proteomes" id="UP000664771">
    <property type="component" value="Unassembled WGS sequence"/>
</dbReference>
<feature type="transmembrane region" description="Helical" evidence="7">
    <location>
        <begin position="188"/>
        <end position="209"/>
    </location>
</feature>
<evidence type="ECO:0000256" key="6">
    <source>
        <dbReference type="ARBA" id="ARBA00023136"/>
    </source>
</evidence>
<dbReference type="RefSeq" id="WP_207881779.1">
    <property type="nucleotide sequence ID" value="NZ_JAFVMF010000012.1"/>
</dbReference>
<keyword evidence="4 7" id="KW-0812">Transmembrane</keyword>
<keyword evidence="8" id="KW-0282">Flagellum</keyword>
<keyword evidence="9" id="KW-1185">Reference proteome</keyword>
<proteinExistence type="inferred from homology"/>
<comment type="caution">
    <text evidence="8">The sequence shown here is derived from an EMBL/GenBank/DDBJ whole genome shotgun (WGS) entry which is preliminary data.</text>
</comment>
<keyword evidence="8" id="KW-0969">Cilium</keyword>
<dbReference type="Pfam" id="PF01311">
    <property type="entry name" value="Bac_export_1"/>
    <property type="match status" value="1"/>
</dbReference>
<keyword evidence="6 7" id="KW-0472">Membrane</keyword>
<accession>A0ABS3LX61</accession>
<evidence type="ECO:0000256" key="7">
    <source>
        <dbReference type="SAM" id="Phobius"/>
    </source>
</evidence>
<evidence type="ECO:0000313" key="8">
    <source>
        <dbReference type="EMBL" id="MBO1360492.1"/>
    </source>
</evidence>
<evidence type="ECO:0000256" key="2">
    <source>
        <dbReference type="ARBA" id="ARBA00009772"/>
    </source>
</evidence>
<keyword evidence="8" id="KW-0966">Cell projection</keyword>
<evidence type="ECO:0000256" key="1">
    <source>
        <dbReference type="ARBA" id="ARBA00004651"/>
    </source>
</evidence>
<evidence type="ECO:0000313" key="9">
    <source>
        <dbReference type="Proteomes" id="UP000664771"/>
    </source>
</evidence>
<name>A0ABS3LX61_9PROT</name>
<dbReference type="InterPro" id="IPR002010">
    <property type="entry name" value="T3SS_IM_R"/>
</dbReference>
<keyword evidence="3" id="KW-1003">Cell membrane</keyword>
<evidence type="ECO:0000256" key="3">
    <source>
        <dbReference type="ARBA" id="ARBA00022475"/>
    </source>
</evidence>
<feature type="transmembrane region" description="Helical" evidence="7">
    <location>
        <begin position="221"/>
        <end position="240"/>
    </location>
</feature>
<sequence length="265" mass="28049">MSGDLTTLIAEFPAQVVVFAAILSRVGAMVVTMPGLETETPTSVRAALAMVISLLMFPLLAKYFSGTSAIDILDPGRMILLIGGELLNGALVGWLAQLMALSFPIAAQILSTFTGLSNVLQPDPALGSQETPPSRLASILIPIALFSSNLYVLPLRALAGSYNVFPPGQFPFPGDAARSVAETTSHSFLLAFQLAMPFVLIGTLWPAMLGLLNRFSPSLQIYYLAMPAQMLGGILLLALFMRGMLEAWTTAFASSLNGLPGIGVF</sequence>
<evidence type="ECO:0000256" key="4">
    <source>
        <dbReference type="ARBA" id="ARBA00022692"/>
    </source>
</evidence>
<gene>
    <name evidence="8" type="ORF">J2D73_11900</name>
</gene>
<feature type="transmembrane region" description="Helical" evidence="7">
    <location>
        <begin position="46"/>
        <end position="65"/>
    </location>
</feature>
<keyword evidence="5 7" id="KW-1133">Transmembrane helix</keyword>
<feature type="transmembrane region" description="Helical" evidence="7">
    <location>
        <begin position="86"/>
        <end position="116"/>
    </location>
</feature>
<organism evidence="8 9">
    <name type="scientific">Acetobacter sacchari</name>
    <dbReference type="NCBI Taxonomy" id="2661687"/>
    <lineage>
        <taxon>Bacteria</taxon>
        <taxon>Pseudomonadati</taxon>
        <taxon>Pseudomonadota</taxon>
        <taxon>Alphaproteobacteria</taxon>
        <taxon>Acetobacterales</taxon>
        <taxon>Acetobacteraceae</taxon>
        <taxon>Acetobacter</taxon>
    </lineage>
</organism>